<evidence type="ECO:0000256" key="2">
    <source>
        <dbReference type="ARBA" id="ARBA00022679"/>
    </source>
</evidence>
<evidence type="ECO:0000256" key="3">
    <source>
        <dbReference type="ARBA" id="ARBA00022691"/>
    </source>
</evidence>
<dbReference type="Pfam" id="PF13847">
    <property type="entry name" value="Methyltransf_31"/>
    <property type="match status" value="1"/>
</dbReference>
<dbReference type="EMBL" id="JADIMP010000058">
    <property type="protein sequence ID" value="MBO8441514.1"/>
    <property type="molecule type" value="Genomic_DNA"/>
</dbReference>
<dbReference type="InterPro" id="IPR025714">
    <property type="entry name" value="Methyltranfer_dom"/>
</dbReference>
<reference evidence="6" key="2">
    <citation type="journal article" date="2021" name="PeerJ">
        <title>Extensive microbial diversity within the chicken gut microbiome revealed by metagenomics and culture.</title>
        <authorList>
            <person name="Gilroy R."/>
            <person name="Ravi A."/>
            <person name="Getino M."/>
            <person name="Pursley I."/>
            <person name="Horton D.L."/>
            <person name="Alikhan N.F."/>
            <person name="Baker D."/>
            <person name="Gharbi K."/>
            <person name="Hall N."/>
            <person name="Watson M."/>
            <person name="Adriaenssens E.M."/>
            <person name="Foster-Nyarko E."/>
            <person name="Jarju S."/>
            <person name="Secka A."/>
            <person name="Antonio M."/>
            <person name="Oren A."/>
            <person name="Chaudhuri R.R."/>
            <person name="La Ragione R."/>
            <person name="Hildebrand F."/>
            <person name="Pallen M.J."/>
        </authorList>
    </citation>
    <scope>NUCLEOTIDE SEQUENCE</scope>
    <source>
        <strain evidence="6">C6-149</strain>
    </source>
</reference>
<keyword evidence="1 6" id="KW-0489">Methyltransferase</keyword>
<proteinExistence type="predicted"/>
<dbReference type="PANTHER" id="PTHR18895:SF74">
    <property type="entry name" value="MTRF1L RELEASE FACTOR GLUTAMINE METHYLTRANSFERASE"/>
    <property type="match status" value="1"/>
</dbReference>
<dbReference type="NCBIfam" id="TIGR00536">
    <property type="entry name" value="hemK_fam"/>
    <property type="match status" value="1"/>
</dbReference>
<dbReference type="Gene3D" id="1.10.8.10">
    <property type="entry name" value="DNA helicase RuvA subunit, C-terminal domain"/>
    <property type="match status" value="1"/>
</dbReference>
<dbReference type="InterPro" id="IPR040758">
    <property type="entry name" value="PrmC_N"/>
</dbReference>
<dbReference type="SUPFAM" id="SSF53335">
    <property type="entry name" value="S-adenosyl-L-methionine-dependent methyltransferases"/>
    <property type="match status" value="1"/>
</dbReference>
<feature type="non-terminal residue" evidence="6">
    <location>
        <position position="172"/>
    </location>
</feature>
<evidence type="ECO:0000259" key="4">
    <source>
        <dbReference type="Pfam" id="PF13847"/>
    </source>
</evidence>
<gene>
    <name evidence="6" type="ORF">IAA89_03590</name>
</gene>
<accession>A0A9D9E549</accession>
<sequence length="172" mass="19671">MNDFNTLIEAKKWFLQQSNSFDDLLFNRLIRDLFDLSDVDFLLKQHDFLTDLEKEKIKSATTKLLTGKPLQYVIGFSRFYGRKFIVNPNVLIPRVETEELIDWILSDYKNDNKPLSILDLGTGSGVIAITLSLEFPESKVIGSDISDKALSVARLNALRLNKNVELINSNLF</sequence>
<dbReference type="InterPro" id="IPR029063">
    <property type="entry name" value="SAM-dependent_MTases_sf"/>
</dbReference>
<comment type="caution">
    <text evidence="6">The sequence shown here is derived from an EMBL/GenBank/DDBJ whole genome shotgun (WGS) entry which is preliminary data.</text>
</comment>
<reference evidence="6" key="1">
    <citation type="submission" date="2020-10" db="EMBL/GenBank/DDBJ databases">
        <authorList>
            <person name="Gilroy R."/>
        </authorList>
    </citation>
    <scope>NUCLEOTIDE SEQUENCE</scope>
    <source>
        <strain evidence="6">C6-149</strain>
    </source>
</reference>
<feature type="domain" description="Methyltransferase" evidence="4">
    <location>
        <begin position="113"/>
        <end position="167"/>
    </location>
</feature>
<dbReference type="Gene3D" id="3.40.50.150">
    <property type="entry name" value="Vaccinia Virus protein VP39"/>
    <property type="match status" value="1"/>
</dbReference>
<evidence type="ECO:0000313" key="7">
    <source>
        <dbReference type="Proteomes" id="UP000823614"/>
    </source>
</evidence>
<dbReference type="Proteomes" id="UP000823614">
    <property type="component" value="Unassembled WGS sequence"/>
</dbReference>
<protein>
    <submittedName>
        <fullName evidence="6">Peptide chain release factor N(5)-glutamine methyltransferase</fullName>
    </submittedName>
</protein>
<evidence type="ECO:0000259" key="5">
    <source>
        <dbReference type="Pfam" id="PF17827"/>
    </source>
</evidence>
<evidence type="ECO:0000256" key="1">
    <source>
        <dbReference type="ARBA" id="ARBA00022603"/>
    </source>
</evidence>
<evidence type="ECO:0000313" key="6">
    <source>
        <dbReference type="EMBL" id="MBO8441514.1"/>
    </source>
</evidence>
<dbReference type="PANTHER" id="PTHR18895">
    <property type="entry name" value="HEMK METHYLTRANSFERASE"/>
    <property type="match status" value="1"/>
</dbReference>
<dbReference type="CDD" id="cd02440">
    <property type="entry name" value="AdoMet_MTases"/>
    <property type="match status" value="1"/>
</dbReference>
<dbReference type="GO" id="GO:0008276">
    <property type="term" value="F:protein methyltransferase activity"/>
    <property type="evidence" value="ECO:0007669"/>
    <property type="project" value="InterPro"/>
</dbReference>
<dbReference type="Pfam" id="PF17827">
    <property type="entry name" value="PrmC_N"/>
    <property type="match status" value="1"/>
</dbReference>
<feature type="domain" description="Release factor glutamine methyltransferase N-terminal" evidence="5">
    <location>
        <begin position="26"/>
        <end position="75"/>
    </location>
</feature>
<dbReference type="InterPro" id="IPR050320">
    <property type="entry name" value="N5-glutamine_MTase"/>
</dbReference>
<dbReference type="AlphaFoldDB" id="A0A9D9E549"/>
<dbReference type="InterPro" id="IPR004556">
    <property type="entry name" value="HemK-like"/>
</dbReference>
<organism evidence="6 7">
    <name type="scientific">Candidatus Gallilactobacillus intestinavium</name>
    <dbReference type="NCBI Taxonomy" id="2840838"/>
    <lineage>
        <taxon>Bacteria</taxon>
        <taxon>Bacillati</taxon>
        <taxon>Bacillota</taxon>
        <taxon>Bacilli</taxon>
        <taxon>Lactobacillales</taxon>
        <taxon>Lactobacillaceae</taxon>
        <taxon>Lactobacillaceae incertae sedis</taxon>
        <taxon>Candidatus Gallilactobacillus</taxon>
    </lineage>
</organism>
<keyword evidence="3" id="KW-0949">S-adenosyl-L-methionine</keyword>
<dbReference type="GO" id="GO:0032259">
    <property type="term" value="P:methylation"/>
    <property type="evidence" value="ECO:0007669"/>
    <property type="project" value="UniProtKB-KW"/>
</dbReference>
<keyword evidence="2" id="KW-0808">Transferase</keyword>
<name>A0A9D9E549_9LACO</name>